<dbReference type="OrthoDB" id="9810372at2"/>
<organism evidence="2 3">
    <name type="scientific">Reichenbachiella faecimaris</name>
    <dbReference type="NCBI Taxonomy" id="692418"/>
    <lineage>
        <taxon>Bacteria</taxon>
        <taxon>Pseudomonadati</taxon>
        <taxon>Bacteroidota</taxon>
        <taxon>Cytophagia</taxon>
        <taxon>Cytophagales</taxon>
        <taxon>Reichenbachiellaceae</taxon>
        <taxon>Reichenbachiella</taxon>
    </lineage>
</organism>
<dbReference type="SUPFAM" id="SSF53067">
    <property type="entry name" value="Actin-like ATPase domain"/>
    <property type="match status" value="1"/>
</dbReference>
<keyword evidence="2" id="KW-0418">Kinase</keyword>
<dbReference type="AlphaFoldDB" id="A0A1W2G5H1"/>
<comment type="similarity">
    <text evidence="1">Belongs to the ROK (NagC/XylR) family.</text>
</comment>
<evidence type="ECO:0000313" key="2">
    <source>
        <dbReference type="EMBL" id="SMD31929.1"/>
    </source>
</evidence>
<reference evidence="2 3" key="1">
    <citation type="submission" date="2017-04" db="EMBL/GenBank/DDBJ databases">
        <authorList>
            <person name="Afonso C.L."/>
            <person name="Miller P.J."/>
            <person name="Scott M.A."/>
            <person name="Spackman E."/>
            <person name="Goraichik I."/>
            <person name="Dimitrov K.M."/>
            <person name="Suarez D.L."/>
            <person name="Swayne D.E."/>
        </authorList>
    </citation>
    <scope>NUCLEOTIDE SEQUENCE [LARGE SCALE GENOMIC DNA]</scope>
    <source>
        <strain evidence="2 3">DSM 26133</strain>
    </source>
</reference>
<dbReference type="Pfam" id="PF00480">
    <property type="entry name" value="ROK"/>
    <property type="match status" value="1"/>
</dbReference>
<dbReference type="InterPro" id="IPR043129">
    <property type="entry name" value="ATPase_NBD"/>
</dbReference>
<protein>
    <submittedName>
        <fullName evidence="2">Glucokinase</fullName>
    </submittedName>
</protein>
<dbReference type="EMBL" id="FWYF01000001">
    <property type="protein sequence ID" value="SMD31929.1"/>
    <property type="molecule type" value="Genomic_DNA"/>
</dbReference>
<dbReference type="PROSITE" id="PS01125">
    <property type="entry name" value="ROK"/>
    <property type="match status" value="1"/>
</dbReference>
<sequence>MLELIVGIDIGGTSTKFGLVDTTGKVRIHSSIATENPNIEGYITELAHAVRQAKDSLDEPVEFLGIGVGAPNANYKKGTIEDAPNLPWQGTIPLASLLEDEFNVSVKLTNDANAAAMGEMMFGGAKGMQDFIAITLGTGLGSGFVANGQLIQGHDGHAGELGHIAYKIGGGRLCKCGKKGCLETYVSATGLKRTVYKLLADHHMDSELKRYSFDDLNTKMVADAANNGDIVAKEAFEYTGKVLGAKLADAVGHTSPEAIFIMGGLAKAGDLIFKPTIKHFEKNLLNVYQGKIKILPSELDSTHTPIIGAASLILEDIENGKSVPV</sequence>
<name>A0A1W2G5H1_REIFA</name>
<evidence type="ECO:0000313" key="3">
    <source>
        <dbReference type="Proteomes" id="UP000192472"/>
    </source>
</evidence>
<evidence type="ECO:0000256" key="1">
    <source>
        <dbReference type="ARBA" id="ARBA00006479"/>
    </source>
</evidence>
<dbReference type="InterPro" id="IPR049874">
    <property type="entry name" value="ROK_cs"/>
</dbReference>
<dbReference type="PANTHER" id="PTHR18964:SF149">
    <property type="entry name" value="BIFUNCTIONAL UDP-N-ACETYLGLUCOSAMINE 2-EPIMERASE_N-ACETYLMANNOSAMINE KINASE"/>
    <property type="match status" value="1"/>
</dbReference>
<dbReference type="InterPro" id="IPR000600">
    <property type="entry name" value="ROK"/>
</dbReference>
<dbReference type="STRING" id="692418.SAMN04488029_0267"/>
<keyword evidence="2" id="KW-0808">Transferase</keyword>
<gene>
    <name evidence="2" type="ORF">SAMN04488029_0267</name>
</gene>
<keyword evidence="3" id="KW-1185">Reference proteome</keyword>
<proteinExistence type="inferred from homology"/>
<dbReference type="RefSeq" id="WP_084370620.1">
    <property type="nucleotide sequence ID" value="NZ_FWYF01000001.1"/>
</dbReference>
<accession>A0A1W2G5H1</accession>
<dbReference type="PANTHER" id="PTHR18964">
    <property type="entry name" value="ROK (REPRESSOR, ORF, KINASE) FAMILY"/>
    <property type="match status" value="1"/>
</dbReference>
<dbReference type="GO" id="GO:0016301">
    <property type="term" value="F:kinase activity"/>
    <property type="evidence" value="ECO:0007669"/>
    <property type="project" value="UniProtKB-KW"/>
</dbReference>
<dbReference type="Gene3D" id="3.30.420.40">
    <property type="match status" value="2"/>
</dbReference>
<dbReference type="Proteomes" id="UP000192472">
    <property type="component" value="Unassembled WGS sequence"/>
</dbReference>